<dbReference type="RefSeq" id="WP_074321453.1">
    <property type="nucleotide sequence ID" value="NZ_KX009064.1"/>
</dbReference>
<organism evidence="1">
    <name type="scientific">Pseudomonas syringae pv. actinidiae</name>
    <dbReference type="NCBI Taxonomy" id="103796"/>
    <lineage>
        <taxon>Bacteria</taxon>
        <taxon>Pseudomonadati</taxon>
        <taxon>Pseudomonadota</taxon>
        <taxon>Gammaproteobacteria</taxon>
        <taxon>Pseudomonadales</taxon>
        <taxon>Pseudomonadaceae</taxon>
        <taxon>Pseudomonas</taxon>
        <taxon>Pseudomonas syringae</taxon>
    </lineage>
</organism>
<reference evidence="1" key="1">
    <citation type="submission" date="2016-03" db="EMBL/GenBank/DDBJ databases">
        <title>The evolution of Pseudomonas syringae pv. actinidiae in New Zealand.</title>
        <authorList>
            <person name="Taiaroa G."/>
            <person name="Poulter R.T.M."/>
            <person name="Lamont I."/>
            <person name="Stockwell P."/>
            <person name="Butler M.I."/>
        </authorList>
    </citation>
    <scope>NUCLEOTIDE SEQUENCE</scope>
    <source>
        <strain evidence="1">RT811</strain>
        <plasmid evidence="1">pPK_RT811</plasmid>
    </source>
</reference>
<dbReference type="AlphaFoldDB" id="A0A2P0QG07"/>
<keyword evidence="1" id="KW-0614">Plasmid</keyword>
<name>A0A2P0QG07_PSESF</name>
<geneLocation type="plasmid" evidence="1">
    <name>pPK_RT811</name>
</geneLocation>
<proteinExistence type="predicted"/>
<dbReference type="EMBL" id="KX009064">
    <property type="protein sequence ID" value="ARO45318.1"/>
    <property type="molecule type" value="Genomic_DNA"/>
</dbReference>
<sequence>MSVIIVSDKHISAMLRFGFGNSWADAGFRHKVQTAANILREENTHSYNVRYRQDHTDYVPCVVDYTQPEVSPVQVLKLLACYEGNSDQVGTYHMSSAAEEVRRIREKAIRGLAGYDAARWEI</sequence>
<protein>
    <submittedName>
        <fullName evidence="1">Uncharacterized protein</fullName>
    </submittedName>
</protein>
<evidence type="ECO:0000313" key="1">
    <source>
        <dbReference type="EMBL" id="ARO45318.1"/>
    </source>
</evidence>
<accession>A0A2P0QG07</accession>